<dbReference type="InterPro" id="IPR038718">
    <property type="entry name" value="SNF2-like_sf"/>
</dbReference>
<comment type="caution">
    <text evidence="4">The sequence shown here is derived from an EMBL/GenBank/DDBJ whole genome shotgun (WGS) entry which is preliminary data.</text>
</comment>
<dbReference type="CDD" id="cd18793">
    <property type="entry name" value="SF2_C_SNF"/>
    <property type="match status" value="1"/>
</dbReference>
<dbReference type="EMBL" id="BAAATR010000003">
    <property type="protein sequence ID" value="GAA2232049.1"/>
    <property type="molecule type" value="Genomic_DNA"/>
</dbReference>
<reference evidence="4 5" key="1">
    <citation type="journal article" date="2019" name="Int. J. Syst. Evol. Microbiol.">
        <title>The Global Catalogue of Microorganisms (GCM) 10K type strain sequencing project: providing services to taxonomists for standard genome sequencing and annotation.</title>
        <authorList>
            <consortium name="The Broad Institute Genomics Platform"/>
            <consortium name="The Broad Institute Genome Sequencing Center for Infectious Disease"/>
            <person name="Wu L."/>
            <person name="Ma J."/>
        </authorList>
    </citation>
    <scope>NUCLEOTIDE SEQUENCE [LARGE SCALE GENOMIC DNA]</scope>
    <source>
        <strain evidence="4 5">JCM 7356</strain>
    </source>
</reference>
<dbReference type="SMART" id="SM00490">
    <property type="entry name" value="HELICc"/>
    <property type="match status" value="1"/>
</dbReference>
<dbReference type="InterPro" id="IPR000330">
    <property type="entry name" value="SNF2_N"/>
</dbReference>
<dbReference type="Pfam" id="PF00176">
    <property type="entry name" value="SNF2-rel_dom"/>
    <property type="match status" value="1"/>
</dbReference>
<evidence type="ECO:0000259" key="3">
    <source>
        <dbReference type="PROSITE" id="PS51194"/>
    </source>
</evidence>
<evidence type="ECO:0000256" key="1">
    <source>
        <dbReference type="ARBA" id="ARBA00022801"/>
    </source>
</evidence>
<dbReference type="PROSITE" id="PS51194">
    <property type="entry name" value="HELICASE_CTER"/>
    <property type="match status" value="1"/>
</dbReference>
<organism evidence="4 5">
    <name type="scientific">Kitasatospora cystarginea</name>
    <dbReference type="NCBI Taxonomy" id="58350"/>
    <lineage>
        <taxon>Bacteria</taxon>
        <taxon>Bacillati</taxon>
        <taxon>Actinomycetota</taxon>
        <taxon>Actinomycetes</taxon>
        <taxon>Kitasatosporales</taxon>
        <taxon>Streptomycetaceae</taxon>
        <taxon>Kitasatospora</taxon>
    </lineage>
</organism>
<keyword evidence="4" id="KW-0347">Helicase</keyword>
<name>A0ABN3DIB5_9ACTN</name>
<dbReference type="Proteomes" id="UP001500305">
    <property type="component" value="Unassembled WGS sequence"/>
</dbReference>
<dbReference type="PROSITE" id="PS51192">
    <property type="entry name" value="HELICASE_ATP_BIND_1"/>
    <property type="match status" value="1"/>
</dbReference>
<dbReference type="PANTHER" id="PTHR10799">
    <property type="entry name" value="SNF2/RAD54 HELICASE FAMILY"/>
    <property type="match status" value="1"/>
</dbReference>
<gene>
    <name evidence="4" type="ORF">GCM10010430_10590</name>
</gene>
<evidence type="ECO:0000313" key="4">
    <source>
        <dbReference type="EMBL" id="GAA2232049.1"/>
    </source>
</evidence>
<keyword evidence="1" id="KW-0378">Hydrolase</keyword>
<dbReference type="CDD" id="cd18012">
    <property type="entry name" value="DEXQc_arch_SWI2_SNF2"/>
    <property type="match status" value="1"/>
</dbReference>
<protein>
    <submittedName>
        <fullName evidence="4">DEAD/DEAH box helicase</fullName>
    </submittedName>
</protein>
<dbReference type="SMART" id="SM00487">
    <property type="entry name" value="DEXDc"/>
    <property type="match status" value="1"/>
</dbReference>
<proteinExistence type="predicted"/>
<dbReference type="RefSeq" id="WP_344635010.1">
    <property type="nucleotide sequence ID" value="NZ_BAAATR010000003.1"/>
</dbReference>
<evidence type="ECO:0000313" key="5">
    <source>
        <dbReference type="Proteomes" id="UP001500305"/>
    </source>
</evidence>
<keyword evidence="4" id="KW-0547">Nucleotide-binding</keyword>
<dbReference type="InterPro" id="IPR022138">
    <property type="entry name" value="DUF3670"/>
</dbReference>
<dbReference type="InterPro" id="IPR049730">
    <property type="entry name" value="SNF2/RAD54-like_C"/>
</dbReference>
<accession>A0ABN3DIB5</accession>
<dbReference type="SUPFAM" id="SSF52540">
    <property type="entry name" value="P-loop containing nucleoside triphosphate hydrolases"/>
    <property type="match status" value="2"/>
</dbReference>
<dbReference type="Pfam" id="PF12419">
    <property type="entry name" value="DUF3670"/>
    <property type="match status" value="1"/>
</dbReference>
<dbReference type="Pfam" id="PF00271">
    <property type="entry name" value="Helicase_C"/>
    <property type="match status" value="1"/>
</dbReference>
<dbReference type="InterPro" id="IPR027417">
    <property type="entry name" value="P-loop_NTPase"/>
</dbReference>
<evidence type="ECO:0000259" key="2">
    <source>
        <dbReference type="PROSITE" id="PS51192"/>
    </source>
</evidence>
<dbReference type="InterPro" id="IPR014001">
    <property type="entry name" value="Helicase_ATP-bd"/>
</dbReference>
<dbReference type="Gene3D" id="3.40.50.300">
    <property type="entry name" value="P-loop containing nucleotide triphosphate hydrolases"/>
    <property type="match status" value="1"/>
</dbReference>
<feature type="domain" description="Helicase C-terminal" evidence="3">
    <location>
        <begin position="976"/>
        <end position="1132"/>
    </location>
</feature>
<dbReference type="GO" id="GO:0004386">
    <property type="term" value="F:helicase activity"/>
    <property type="evidence" value="ECO:0007669"/>
    <property type="project" value="UniProtKB-KW"/>
</dbReference>
<dbReference type="Gene3D" id="3.40.50.10810">
    <property type="entry name" value="Tandem AAA-ATPase domain"/>
    <property type="match status" value="1"/>
</dbReference>
<feature type="domain" description="Helicase ATP-binding" evidence="2">
    <location>
        <begin position="679"/>
        <end position="850"/>
    </location>
</feature>
<keyword evidence="4" id="KW-0067">ATP-binding</keyword>
<keyword evidence="5" id="KW-1185">Reference proteome</keyword>
<dbReference type="InterPro" id="IPR001650">
    <property type="entry name" value="Helicase_C-like"/>
</dbReference>
<sequence>MYALHALWRADGRLALWAEDARAFGRPSREAREARAAGAAGATPLGPTGGLSDVPAVLSAPGAAVVPEAEPAPGAAAVSRALTASAARPVHKGARTAVHPYACPADALTRLLGAIGPGLGWLAEQALERWATLLLPSLGATPAPSPQLPVGTVRRGVTLSSWRIPVLLFEAPQAAQLLGELFDPHCSVAIAELPGTGPVEVAYGASLRWLTAVHDLAWRMVGQGRVLPVLRARDGVLRAHWQPAPDAAARREAEALAAGCPPVCRAEDRPGDPARTGTELLADLLDVLVDQETRVALEAAPPPLRRSPATTAESWLAALHTADGRLAPVVPPVPAATEGANAARRTAAEPAAADPAAADLGERLAAWQAGAPASDRALRLCFRLSEPLGHDADLPGRSDLPAPDQPAGDDDWRLDFLLQPVDQPSLLVTAADLWSRGPAWAALSRLVADPVGGYTAELDRAVLRRPELRAALRTSRPTGLTLGRAQALGFLREAAPALTEAGFGVLLPAWWQRRPRLGLVLKAARTPVAGALERTGRIDRDAVVDFRWSAAIGDLTLTAQELAELGAAQQGLVRLRGRWIEADVEQIATALAFLAQRGSGVMSTTDVLRLALDPAAQVAGLPVARVEAAGPLGDLLAGRTGGTGAAGAPGGGAHTPPALPAGFGATLRPYQERGLAWLHSLARLGLGAVLADDMGLGKTVQTLALLAVEHTEAAGRPSKGRAAARANLLVCPMSLVGNWQREATRFAPMLRVHVHHGADRAAGSVTRAVADGADLVITTYGLVQRDAEELGRIPWRRVIADEAQFIKNAATAQSRAVRSLRAGHRIALTGTPVENRLAELHAVLDFANPGLFGSAESFKERYAIPVELNGNATLTSRLRRLTGPFMLRRSKSDPAVAAELPAKQEITVWCNLTAEQAGLYRAVVADLSRRLAGVRGVERQGAVLAAIGKLKQVCNHPSQLLRDRSAFGGRSGKVERLEGILAEALAEDGRVLVFTQYAEFGRMLQPHLAARFGEEVLYLHGGVPKRRREEMVARFQAPDGPRIFLLSLRAGGTGLNLTNANHVVHLDRWWNPAVEDQATDRAFRIGQRRDVQVRRLVCVGTVEERIAELIESKRSLAKAVVGEGEHWLADLSTGALRELVSLSADAIGEFEAPDDASAGRPAVGVSDR</sequence>